<evidence type="ECO:0000313" key="2">
    <source>
        <dbReference type="EMBL" id="GHA08549.1"/>
    </source>
</evidence>
<dbReference type="CDD" id="cd00085">
    <property type="entry name" value="HNHc"/>
    <property type="match status" value="1"/>
</dbReference>
<gene>
    <name evidence="2" type="ORF">GCM10011617_31330</name>
</gene>
<dbReference type="PANTHER" id="PTHR33877:SF2">
    <property type="entry name" value="OS07G0170200 PROTEIN"/>
    <property type="match status" value="1"/>
</dbReference>
<organism evidence="2 3">
    <name type="scientific">Novosphingobium arvoryzae</name>
    <dbReference type="NCBI Taxonomy" id="1256514"/>
    <lineage>
        <taxon>Bacteria</taxon>
        <taxon>Pseudomonadati</taxon>
        <taxon>Pseudomonadota</taxon>
        <taxon>Alphaproteobacteria</taxon>
        <taxon>Sphingomonadales</taxon>
        <taxon>Sphingomonadaceae</taxon>
        <taxon>Novosphingobium</taxon>
    </lineage>
</organism>
<dbReference type="Proteomes" id="UP000634139">
    <property type="component" value="Unassembled WGS sequence"/>
</dbReference>
<keyword evidence="2" id="KW-0540">Nuclease</keyword>
<dbReference type="SMART" id="SM00507">
    <property type="entry name" value="HNHc"/>
    <property type="match status" value="1"/>
</dbReference>
<keyword evidence="3" id="KW-1185">Reference proteome</keyword>
<evidence type="ECO:0000259" key="1">
    <source>
        <dbReference type="SMART" id="SM00507"/>
    </source>
</evidence>
<dbReference type="EMBL" id="BMZD01000014">
    <property type="protein sequence ID" value="GHA08549.1"/>
    <property type="molecule type" value="Genomic_DNA"/>
</dbReference>
<accession>A0A918RRT2</accession>
<keyword evidence="2" id="KW-0378">Hydrolase</keyword>
<feature type="domain" description="HNH nuclease" evidence="1">
    <location>
        <begin position="98"/>
        <end position="148"/>
    </location>
</feature>
<dbReference type="RefSeq" id="WP_189543257.1">
    <property type="nucleotide sequence ID" value="NZ_BMZD01000014.1"/>
</dbReference>
<dbReference type="InterPro" id="IPR052892">
    <property type="entry name" value="NA-targeting_endonuclease"/>
</dbReference>
<reference evidence="2" key="2">
    <citation type="submission" date="2020-09" db="EMBL/GenBank/DDBJ databases">
        <authorList>
            <person name="Sun Q."/>
            <person name="Kim S."/>
        </authorList>
    </citation>
    <scope>NUCLEOTIDE SEQUENCE</scope>
    <source>
        <strain evidence="2">KCTC 32422</strain>
    </source>
</reference>
<dbReference type="InterPro" id="IPR029471">
    <property type="entry name" value="HNH_5"/>
</dbReference>
<name>A0A918RRT2_9SPHN</name>
<reference evidence="2" key="1">
    <citation type="journal article" date="2014" name="Int. J. Syst. Evol. Microbiol.">
        <title>Complete genome sequence of Corynebacterium casei LMG S-19264T (=DSM 44701T), isolated from a smear-ripened cheese.</title>
        <authorList>
            <consortium name="US DOE Joint Genome Institute (JGI-PGF)"/>
            <person name="Walter F."/>
            <person name="Albersmeier A."/>
            <person name="Kalinowski J."/>
            <person name="Ruckert C."/>
        </authorList>
    </citation>
    <scope>NUCLEOTIDE SEQUENCE</scope>
    <source>
        <strain evidence="2">KCTC 32422</strain>
    </source>
</reference>
<dbReference type="PANTHER" id="PTHR33877">
    <property type="entry name" value="SLL1193 PROTEIN"/>
    <property type="match status" value="1"/>
</dbReference>
<comment type="caution">
    <text evidence="2">The sequence shown here is derived from an EMBL/GenBank/DDBJ whole genome shotgun (WGS) entry which is preliminary data.</text>
</comment>
<proteinExistence type="predicted"/>
<dbReference type="GO" id="GO:0004519">
    <property type="term" value="F:endonuclease activity"/>
    <property type="evidence" value="ECO:0007669"/>
    <property type="project" value="UniProtKB-KW"/>
</dbReference>
<dbReference type="InterPro" id="IPR003615">
    <property type="entry name" value="HNH_nuc"/>
</dbReference>
<sequence length="202" mass="23216">MLKAELIERAARFRSAEGDPSRHLSDCPALVLNADYTPLSYYPLSLWPWQTAIKAVFLERVDIVASYGREVHSPTWSMPIPSVIALRQYVKPSEFPTFTRFNVFLRDRFSCQYCGSPENLTFDHVLPRRLGGQSTWENIVAACSPCNLKKGGRTPKQAGMPLLVAPIRPTCWQLQERGRAFPPGYLHETWRDWLYWDIELEA</sequence>
<keyword evidence="2" id="KW-0255">Endonuclease</keyword>
<dbReference type="Pfam" id="PF14279">
    <property type="entry name" value="HNH_5"/>
    <property type="match status" value="1"/>
</dbReference>
<dbReference type="Gene3D" id="1.10.30.50">
    <property type="match status" value="1"/>
</dbReference>
<protein>
    <submittedName>
        <fullName evidence="2">HNH endonuclease</fullName>
    </submittedName>
</protein>
<dbReference type="AlphaFoldDB" id="A0A918RRT2"/>
<evidence type="ECO:0000313" key="3">
    <source>
        <dbReference type="Proteomes" id="UP000634139"/>
    </source>
</evidence>